<evidence type="ECO:0000256" key="2">
    <source>
        <dbReference type="ARBA" id="ARBA00022448"/>
    </source>
</evidence>
<feature type="transmembrane region" description="Helical" evidence="7">
    <location>
        <begin position="68"/>
        <end position="89"/>
    </location>
</feature>
<comment type="subcellular location">
    <subcellularLocation>
        <location evidence="1">Membrane</location>
        <topology evidence="1">Multi-pass membrane protein</topology>
    </subcellularLocation>
</comment>
<proteinExistence type="predicted"/>
<feature type="transmembrane region" description="Helical" evidence="7">
    <location>
        <begin position="437"/>
        <end position="461"/>
    </location>
</feature>
<feature type="transmembrane region" description="Helical" evidence="7">
    <location>
        <begin position="110"/>
        <end position="135"/>
    </location>
</feature>
<evidence type="ECO:0000256" key="5">
    <source>
        <dbReference type="ARBA" id="ARBA00023136"/>
    </source>
</evidence>
<dbReference type="STRING" id="156980.SAMN04489745_1739"/>
<accession>A0A1H4NQ97</accession>
<dbReference type="Gene3D" id="1.20.1740.10">
    <property type="entry name" value="Amino acid/polyamine transporter I"/>
    <property type="match status" value="1"/>
</dbReference>
<evidence type="ECO:0000256" key="6">
    <source>
        <dbReference type="SAM" id="MobiDB-lite"/>
    </source>
</evidence>
<dbReference type="PIRSF" id="PIRSF006060">
    <property type="entry name" value="AA_transporter"/>
    <property type="match status" value="1"/>
</dbReference>
<feature type="transmembrane region" description="Helical" evidence="7">
    <location>
        <begin position="367"/>
        <end position="385"/>
    </location>
</feature>
<evidence type="ECO:0000256" key="3">
    <source>
        <dbReference type="ARBA" id="ARBA00022692"/>
    </source>
</evidence>
<evidence type="ECO:0000256" key="4">
    <source>
        <dbReference type="ARBA" id="ARBA00022989"/>
    </source>
</evidence>
<feature type="transmembrane region" description="Helical" evidence="7">
    <location>
        <begin position="391"/>
        <end position="416"/>
    </location>
</feature>
<feature type="transmembrane region" description="Helical" evidence="7">
    <location>
        <begin position="476"/>
        <end position="496"/>
    </location>
</feature>
<reference evidence="8 9" key="1">
    <citation type="submission" date="2016-10" db="EMBL/GenBank/DDBJ databases">
        <authorList>
            <person name="de Groot N.N."/>
        </authorList>
    </citation>
    <scope>NUCLEOTIDE SEQUENCE [LARGE SCALE GENOMIC DNA]</scope>
    <source>
        <strain evidence="8 9">DSM 10495</strain>
    </source>
</reference>
<keyword evidence="4 7" id="KW-1133">Transmembrane helix</keyword>
<dbReference type="PANTHER" id="PTHR45649:SF26">
    <property type="entry name" value="OS04G0435100 PROTEIN"/>
    <property type="match status" value="1"/>
</dbReference>
<name>A0A1H4NQ97_9MICC</name>
<feature type="region of interest" description="Disordered" evidence="6">
    <location>
        <begin position="548"/>
        <end position="568"/>
    </location>
</feature>
<dbReference type="AlphaFoldDB" id="A0A1H4NQ97"/>
<dbReference type="GO" id="GO:0022857">
    <property type="term" value="F:transmembrane transporter activity"/>
    <property type="evidence" value="ECO:0007669"/>
    <property type="project" value="InterPro"/>
</dbReference>
<organism evidence="8 9">
    <name type="scientific">Arthrobacter woluwensis</name>
    <dbReference type="NCBI Taxonomy" id="156980"/>
    <lineage>
        <taxon>Bacteria</taxon>
        <taxon>Bacillati</taxon>
        <taxon>Actinomycetota</taxon>
        <taxon>Actinomycetes</taxon>
        <taxon>Micrococcales</taxon>
        <taxon>Micrococcaceae</taxon>
        <taxon>Arthrobacter</taxon>
    </lineage>
</organism>
<dbReference type="Pfam" id="PF13520">
    <property type="entry name" value="AA_permease_2"/>
    <property type="match status" value="1"/>
</dbReference>
<dbReference type="Proteomes" id="UP000182652">
    <property type="component" value="Unassembled WGS sequence"/>
</dbReference>
<dbReference type="RefSeq" id="WP_082723987.1">
    <property type="nucleotide sequence ID" value="NZ_FNSN01000003.1"/>
</dbReference>
<keyword evidence="3 7" id="KW-0812">Transmembrane</keyword>
<gene>
    <name evidence="8" type="ORF">SAMN04489745_1739</name>
</gene>
<feature type="transmembrane region" description="Helical" evidence="7">
    <location>
        <begin position="267"/>
        <end position="289"/>
    </location>
</feature>
<protein>
    <submittedName>
        <fullName evidence="8">Permease, urea carboxylase system</fullName>
    </submittedName>
</protein>
<feature type="transmembrane region" description="Helical" evidence="7">
    <location>
        <begin position="189"/>
        <end position="207"/>
    </location>
</feature>
<evidence type="ECO:0000313" key="8">
    <source>
        <dbReference type="EMBL" id="SEB97319.1"/>
    </source>
</evidence>
<feature type="transmembrane region" description="Helical" evidence="7">
    <location>
        <begin position="35"/>
        <end position="56"/>
    </location>
</feature>
<dbReference type="PANTHER" id="PTHR45649">
    <property type="entry name" value="AMINO-ACID PERMEASE BAT1"/>
    <property type="match status" value="1"/>
</dbReference>
<keyword evidence="9" id="KW-1185">Reference proteome</keyword>
<keyword evidence="5 7" id="KW-0472">Membrane</keyword>
<evidence type="ECO:0000256" key="7">
    <source>
        <dbReference type="SAM" id="Phobius"/>
    </source>
</evidence>
<evidence type="ECO:0000313" key="9">
    <source>
        <dbReference type="Proteomes" id="UP000182652"/>
    </source>
</evidence>
<feature type="transmembrane region" description="Helical" evidence="7">
    <location>
        <begin position="319"/>
        <end position="346"/>
    </location>
</feature>
<dbReference type="EMBL" id="FNSN01000003">
    <property type="protein sequence ID" value="SEB97319.1"/>
    <property type="molecule type" value="Genomic_DNA"/>
</dbReference>
<dbReference type="GO" id="GO:0016020">
    <property type="term" value="C:membrane"/>
    <property type="evidence" value="ECO:0007669"/>
    <property type="project" value="UniProtKB-SubCell"/>
</dbReference>
<sequence length="568" mass="60512">MSETRTATGPGKTADSSGMDEFGYAQTLDRSIGKFASFAAGVSYISILTGVFQLFYFGFSTAGPAYAWSWPIVFVGQLMVALCFAELAGRYPVAGSVYNWAKRLSSGTPSWLAGWLLLISSIMALGSVALALQITLPQLWSGFQFIGDGSGPYDFAINGVVLATGMIVVSTLINAFGVKLMTKINSIGVFVELIAAVLLVAALFWHVNNGPEVLLDTRGFGEGKPMGFFGVFLIAAMASGYVMYGFDTASSLGEETKDPKKTAPKAIIRAVTASFLLGGLLLFGGILAAPDLNDPKLGSPDGGLQHIVLSVLGGPFGKAFLVCIVVAVVVCTLAVHAAAIRMMFAMARDNNLPFSRQLSKVDPVRKTPTVAAIVIGVLAIIPLLVNITQPAIFTILSSISIVLIYLSYLLVTAPMLRRRFQKRWPLKDDGTEVGFSLGKWGLPVNILAVLWGGAMTLNLVWPRQEIYNSVPPFEWYFQWGGVMFVVGVIVIGTLLYRLKLRHQTGVLAEHAAAAEAPEVPADAADGTGAAEAGDLALQPCPVHHRHHRRAPALSGAGTARCPYEPQGN</sequence>
<feature type="transmembrane region" description="Helical" evidence="7">
    <location>
        <begin position="155"/>
        <end position="177"/>
    </location>
</feature>
<keyword evidence="2" id="KW-0813">Transport</keyword>
<feature type="transmembrane region" description="Helical" evidence="7">
    <location>
        <begin position="227"/>
        <end position="246"/>
    </location>
</feature>
<dbReference type="InterPro" id="IPR002293">
    <property type="entry name" value="AA/rel_permease1"/>
</dbReference>
<evidence type="ECO:0000256" key="1">
    <source>
        <dbReference type="ARBA" id="ARBA00004141"/>
    </source>
</evidence>